<dbReference type="Gene3D" id="2.60.40.2310">
    <property type="match status" value="1"/>
</dbReference>
<evidence type="ECO:0000256" key="6">
    <source>
        <dbReference type="PIRSR" id="PIRSR615500-1"/>
    </source>
</evidence>
<dbReference type="InterPro" id="IPR000209">
    <property type="entry name" value="Peptidase_S8/S53_dom"/>
</dbReference>
<dbReference type="InterPro" id="IPR015500">
    <property type="entry name" value="Peptidase_S8_subtilisin-rel"/>
</dbReference>
<reference evidence="13 14" key="1">
    <citation type="submission" date="2017-09" db="EMBL/GenBank/DDBJ databases">
        <authorList>
            <consortium name="International Durum Wheat Genome Sequencing Consortium (IDWGSC)"/>
            <person name="Milanesi L."/>
        </authorList>
    </citation>
    <scope>NUCLEOTIDE SEQUENCE [LARGE SCALE GENOMIC DNA]</scope>
    <source>
        <strain evidence="14">cv. Svevo</strain>
    </source>
</reference>
<organism evidence="13 14">
    <name type="scientific">Triticum turgidum subsp. durum</name>
    <name type="common">Durum wheat</name>
    <name type="synonym">Triticum durum</name>
    <dbReference type="NCBI Taxonomy" id="4567"/>
    <lineage>
        <taxon>Eukaryota</taxon>
        <taxon>Viridiplantae</taxon>
        <taxon>Streptophyta</taxon>
        <taxon>Embryophyta</taxon>
        <taxon>Tracheophyta</taxon>
        <taxon>Spermatophyta</taxon>
        <taxon>Magnoliopsida</taxon>
        <taxon>Liliopsida</taxon>
        <taxon>Poales</taxon>
        <taxon>Poaceae</taxon>
        <taxon>BOP clade</taxon>
        <taxon>Pooideae</taxon>
        <taxon>Triticodae</taxon>
        <taxon>Triticeae</taxon>
        <taxon>Triticinae</taxon>
        <taxon>Triticum</taxon>
    </lineage>
</organism>
<dbReference type="PRINTS" id="PR00723">
    <property type="entry name" value="SUBTILISIN"/>
</dbReference>
<dbReference type="InterPro" id="IPR023828">
    <property type="entry name" value="Peptidase_S8_Ser-AS"/>
</dbReference>
<dbReference type="GO" id="GO:0006508">
    <property type="term" value="P:proteolysis"/>
    <property type="evidence" value="ECO:0007669"/>
    <property type="project" value="UniProtKB-KW"/>
</dbReference>
<dbReference type="Proteomes" id="UP000324705">
    <property type="component" value="Chromosome 7B"/>
</dbReference>
<evidence type="ECO:0000313" key="14">
    <source>
        <dbReference type="Proteomes" id="UP000324705"/>
    </source>
</evidence>
<keyword evidence="5 7" id="KW-0720">Serine protease</keyword>
<feature type="active site" description="Charge relay system" evidence="6 7">
    <location>
        <position position="310"/>
    </location>
</feature>
<protein>
    <recommendedName>
        <fullName evidence="15">Subtilisin-like protease</fullName>
    </recommendedName>
</protein>
<dbReference type="Pfam" id="PF00082">
    <property type="entry name" value="Peptidase_S8"/>
    <property type="match status" value="1"/>
</dbReference>
<dbReference type="Pfam" id="PF02225">
    <property type="entry name" value="PA"/>
    <property type="match status" value="1"/>
</dbReference>
<dbReference type="CDD" id="cd02120">
    <property type="entry name" value="PA_subtilisin_like"/>
    <property type="match status" value="1"/>
</dbReference>
<dbReference type="Pfam" id="PF17766">
    <property type="entry name" value="fn3_6"/>
    <property type="match status" value="1"/>
</dbReference>
<dbReference type="Gene3D" id="3.50.30.30">
    <property type="match status" value="1"/>
</dbReference>
<evidence type="ECO:0000313" key="13">
    <source>
        <dbReference type="EMBL" id="VAI90204.1"/>
    </source>
</evidence>
<evidence type="ECO:0000256" key="5">
    <source>
        <dbReference type="ARBA" id="ARBA00022825"/>
    </source>
</evidence>
<name>A0A9R1A8E9_TRITD</name>
<evidence type="ECO:0000256" key="4">
    <source>
        <dbReference type="ARBA" id="ARBA00022801"/>
    </source>
</evidence>
<sequence>MHTDGGSLPCNRSPSSRSTETAHANYERQERQSPPALTPHSHRLHSSPLLYSQLPPRSSFLSAGTDRQPLSYVLMAMETGTAAAAQSTRRLLLPLAVSFLLCALAAGTKPPPSSSSYIVYLGAHSHRAGVSTEEASTLATESHYDLLGSVLGDREKARDAIFYSYTKNINGFAAKLEPAVAAAIAKRPGVVSVFPNRGMRMQTTRSWEFMGLEKAGVVPQWSAWEVARYGRDTIIGNLDSGVWPESLSFNDGQMGPIPDTWKGICQNQHDPKFKCNSKLIGARYFNKGYAMEAGHPPPDRLNTPRDDVGHGTHTLATAGGSQVKGASAYGYGNGTARGGSPRARVAAYRVCFNPPVNDVECFDADILAAFEAAIADGVHVITASVGGEQRDFFEDTVAIGSLHATKAGITVVCSATNNGPDFGTVSNLAPWVITVAASTTDRAFPGYLIFNRTRVEGQSLSETSLRGKGFYPLIIATDAIARGRTVEDAQVCMLDSLDAAKVTGKIVVCCVRGGVRRMEKGEAVRRAGGVGMVLVNDEEGGSNVIADAHVLPALHINYTDGLALMAYIKSTPSPPSGFISKATTIVGARPAPVMASFSSVGPNVLNPEILKPDVTAPGVTIIAPWSGMASPSDRPWDQRRVDFTIQSGTSMSCPHVAGIAGLVKTLHPDWSPAAIKSAIMTTATDLDLEQRPILNPFLQPATPFSYGSGHVFPARALDPGLVYDASYRDYLNFFCALGYNVTAMGRFNETRYACPAVPVAVRDLNYPSITLPDLAGLTTVRRRVRNVGAPRSTYTAAVVREPEGVQVTVTPTTLAFGAVGEEKEFQVSFVARVPFVPAPKGAGGYGFGAIVWSDGPGNHRVRTPLAIRRRKM</sequence>
<dbReference type="AlphaFoldDB" id="A0A9R1A8E9"/>
<proteinExistence type="inferred from homology"/>
<keyword evidence="14" id="KW-1185">Reference proteome</keyword>
<dbReference type="PANTHER" id="PTHR10795">
    <property type="entry name" value="PROPROTEIN CONVERTASE SUBTILISIN/KEXIN"/>
    <property type="match status" value="1"/>
</dbReference>
<keyword evidence="2 7" id="KW-0645">Protease</keyword>
<dbReference type="InterPro" id="IPR003137">
    <property type="entry name" value="PA_domain"/>
</dbReference>
<dbReference type="FunFam" id="3.50.30.30:FF:000005">
    <property type="entry name" value="subtilisin-like protease SBT1.5"/>
    <property type="match status" value="1"/>
</dbReference>
<dbReference type="InterPro" id="IPR036852">
    <property type="entry name" value="Peptidase_S8/S53_dom_sf"/>
</dbReference>
<dbReference type="PROSITE" id="PS51892">
    <property type="entry name" value="SUBTILASE"/>
    <property type="match status" value="1"/>
</dbReference>
<dbReference type="InterPro" id="IPR010259">
    <property type="entry name" value="S8pro/Inhibitor_I9"/>
</dbReference>
<evidence type="ECO:0000259" key="12">
    <source>
        <dbReference type="Pfam" id="PF17766"/>
    </source>
</evidence>
<feature type="active site" description="Charge relay system" evidence="6 7">
    <location>
        <position position="239"/>
    </location>
</feature>
<dbReference type="CDD" id="cd04852">
    <property type="entry name" value="Peptidases_S8_3"/>
    <property type="match status" value="1"/>
</dbReference>
<dbReference type="Pfam" id="PF05922">
    <property type="entry name" value="Inhibitor_I9"/>
    <property type="match status" value="1"/>
</dbReference>
<evidence type="ECO:0000256" key="2">
    <source>
        <dbReference type="ARBA" id="ARBA00022670"/>
    </source>
</evidence>
<evidence type="ECO:0000256" key="7">
    <source>
        <dbReference type="PROSITE-ProRule" id="PRU01240"/>
    </source>
</evidence>
<dbReference type="FunFam" id="3.40.50.200:FF:000006">
    <property type="entry name" value="Subtilisin-like protease SBT1.5"/>
    <property type="match status" value="1"/>
</dbReference>
<feature type="domain" description="Peptidase S8/S53" evidence="9">
    <location>
        <begin position="230"/>
        <end position="690"/>
    </location>
</feature>
<evidence type="ECO:0000256" key="1">
    <source>
        <dbReference type="ARBA" id="ARBA00011073"/>
    </source>
</evidence>
<feature type="domain" description="Subtilisin-like protease fibronectin type-III" evidence="12">
    <location>
        <begin position="763"/>
        <end position="867"/>
    </location>
</feature>
<dbReference type="InterPro" id="IPR045051">
    <property type="entry name" value="SBT"/>
</dbReference>
<dbReference type="Gene3D" id="3.30.70.80">
    <property type="entry name" value="Peptidase S8 propeptide/proteinase inhibitor I9"/>
    <property type="match status" value="1"/>
</dbReference>
<evidence type="ECO:0000256" key="8">
    <source>
        <dbReference type="SAM" id="MobiDB-lite"/>
    </source>
</evidence>
<dbReference type="SUPFAM" id="SSF52743">
    <property type="entry name" value="Subtilisin-like"/>
    <property type="match status" value="1"/>
</dbReference>
<evidence type="ECO:0000256" key="3">
    <source>
        <dbReference type="ARBA" id="ARBA00022729"/>
    </source>
</evidence>
<keyword evidence="3" id="KW-0732">Signal</keyword>
<dbReference type="Gene3D" id="3.40.50.200">
    <property type="entry name" value="Peptidase S8/S53 domain"/>
    <property type="match status" value="1"/>
</dbReference>
<dbReference type="Gramene" id="TRITD7Bv1G159450.1">
    <property type="protein sequence ID" value="TRITD7Bv1G159450.1"/>
    <property type="gene ID" value="TRITD7Bv1G159450"/>
</dbReference>
<dbReference type="FunFam" id="3.30.70.80:FF:000002">
    <property type="entry name" value="Subtilisin-like protease SBT5.3"/>
    <property type="match status" value="1"/>
</dbReference>
<dbReference type="InterPro" id="IPR037045">
    <property type="entry name" value="S8pro/Inhibitor_I9_sf"/>
</dbReference>
<dbReference type="PROSITE" id="PS00138">
    <property type="entry name" value="SUBTILASE_SER"/>
    <property type="match status" value="1"/>
</dbReference>
<evidence type="ECO:0000259" key="11">
    <source>
        <dbReference type="Pfam" id="PF05922"/>
    </source>
</evidence>
<feature type="domain" description="Inhibitor I9" evidence="11">
    <location>
        <begin position="116"/>
        <end position="201"/>
    </location>
</feature>
<keyword evidence="4 7" id="KW-0378">Hydrolase</keyword>
<comment type="similarity">
    <text evidence="1 7">Belongs to the peptidase S8 family.</text>
</comment>
<dbReference type="EMBL" id="LT934124">
    <property type="protein sequence ID" value="VAI90204.1"/>
    <property type="molecule type" value="Genomic_DNA"/>
</dbReference>
<dbReference type="InterPro" id="IPR041469">
    <property type="entry name" value="Subtilisin-like_FN3"/>
</dbReference>
<feature type="active site" description="Charge relay system" evidence="6 7">
    <location>
        <position position="650"/>
    </location>
</feature>
<accession>A0A9R1A8E9</accession>
<feature type="region of interest" description="Disordered" evidence="8">
    <location>
        <begin position="1"/>
        <end position="49"/>
    </location>
</feature>
<feature type="domain" description="PA" evidence="10">
    <location>
        <begin position="498"/>
        <end position="564"/>
    </location>
</feature>
<feature type="compositionally biased region" description="Polar residues" evidence="8">
    <location>
        <begin position="10"/>
        <end position="22"/>
    </location>
</feature>
<evidence type="ECO:0008006" key="15">
    <source>
        <dbReference type="Google" id="ProtNLM"/>
    </source>
</evidence>
<evidence type="ECO:0000259" key="9">
    <source>
        <dbReference type="Pfam" id="PF00082"/>
    </source>
</evidence>
<dbReference type="GO" id="GO:0004252">
    <property type="term" value="F:serine-type endopeptidase activity"/>
    <property type="evidence" value="ECO:0007669"/>
    <property type="project" value="UniProtKB-UniRule"/>
</dbReference>
<evidence type="ECO:0000259" key="10">
    <source>
        <dbReference type="Pfam" id="PF02225"/>
    </source>
</evidence>
<dbReference type="OMA" id="ETAHANY"/>
<dbReference type="InterPro" id="IPR034197">
    <property type="entry name" value="Peptidases_S8_3"/>
</dbReference>
<gene>
    <name evidence="13" type="ORF">TRITD_7Bv1G159450</name>
</gene>